<accession>A0A0F9GP00</accession>
<reference evidence="1" key="1">
    <citation type="journal article" date="2015" name="Nature">
        <title>Complex archaea that bridge the gap between prokaryotes and eukaryotes.</title>
        <authorList>
            <person name="Spang A."/>
            <person name="Saw J.H."/>
            <person name="Jorgensen S.L."/>
            <person name="Zaremba-Niedzwiedzka K."/>
            <person name="Martijn J."/>
            <person name="Lind A.E."/>
            <person name="van Eijk R."/>
            <person name="Schleper C."/>
            <person name="Guy L."/>
            <person name="Ettema T.J."/>
        </authorList>
    </citation>
    <scope>NUCLEOTIDE SEQUENCE</scope>
</reference>
<comment type="caution">
    <text evidence="1">The sequence shown here is derived from an EMBL/GenBank/DDBJ whole genome shotgun (WGS) entry which is preliminary data.</text>
</comment>
<protein>
    <recommendedName>
        <fullName evidence="2">Calcineurin-like phosphoesterase domain-containing protein</fullName>
    </recommendedName>
</protein>
<dbReference type="EMBL" id="LAZR01017389">
    <property type="protein sequence ID" value="KKM00635.1"/>
    <property type="molecule type" value="Genomic_DNA"/>
</dbReference>
<sequence>MTQIKRWIILPDLQCPHEDKRSVAAAESYMAAHHWDGYLNLGDFLDFNELSTYVEGKPGAVQEDVASTFEAGNEILSRHASILRKRNKDCRMVLLQGNHDYRAVSYAEKFPHLKEHLDVQKNLHLKESKIEWIESWEKGKTFRLGNAYFVHGLYINKYHAMRMVETYGVCIYYGHTHDVMLAPKVTRGNNKTLEGGSLGCLCRYDQRYLKGKPTNWQQAVSTLFLQPSGNYNLYISRIFNHRFVGPDGVEYAG</sequence>
<dbReference type="Gene3D" id="3.60.21.10">
    <property type="match status" value="1"/>
</dbReference>
<evidence type="ECO:0008006" key="2">
    <source>
        <dbReference type="Google" id="ProtNLM"/>
    </source>
</evidence>
<gene>
    <name evidence="1" type="ORF">LCGC14_1802480</name>
</gene>
<dbReference type="SUPFAM" id="SSF56300">
    <property type="entry name" value="Metallo-dependent phosphatases"/>
    <property type="match status" value="1"/>
</dbReference>
<evidence type="ECO:0000313" key="1">
    <source>
        <dbReference type="EMBL" id="KKM00635.1"/>
    </source>
</evidence>
<name>A0A0F9GP00_9ZZZZ</name>
<proteinExistence type="predicted"/>
<dbReference type="AlphaFoldDB" id="A0A0F9GP00"/>
<organism evidence="1">
    <name type="scientific">marine sediment metagenome</name>
    <dbReference type="NCBI Taxonomy" id="412755"/>
    <lineage>
        <taxon>unclassified sequences</taxon>
        <taxon>metagenomes</taxon>
        <taxon>ecological metagenomes</taxon>
    </lineage>
</organism>
<dbReference type="InterPro" id="IPR029052">
    <property type="entry name" value="Metallo-depent_PP-like"/>
</dbReference>